<gene>
    <name evidence="2" type="primary">Acey_s0586.g333</name>
    <name evidence="2" type="ORF">Y032_0586g333</name>
</gene>
<name>A0A016WP14_9BILA</name>
<feature type="transmembrane region" description="Helical" evidence="1">
    <location>
        <begin position="78"/>
        <end position="108"/>
    </location>
</feature>
<dbReference type="EMBL" id="JARK01000186">
    <property type="protein sequence ID" value="EYC40997.1"/>
    <property type="molecule type" value="Genomic_DNA"/>
</dbReference>
<organism evidence="2 3">
    <name type="scientific">Ancylostoma ceylanicum</name>
    <dbReference type="NCBI Taxonomy" id="53326"/>
    <lineage>
        <taxon>Eukaryota</taxon>
        <taxon>Metazoa</taxon>
        <taxon>Ecdysozoa</taxon>
        <taxon>Nematoda</taxon>
        <taxon>Chromadorea</taxon>
        <taxon>Rhabditida</taxon>
        <taxon>Rhabditina</taxon>
        <taxon>Rhabditomorpha</taxon>
        <taxon>Strongyloidea</taxon>
        <taxon>Ancylostomatidae</taxon>
        <taxon>Ancylostomatinae</taxon>
        <taxon>Ancylostoma</taxon>
    </lineage>
</organism>
<accession>A0A016WP14</accession>
<sequence length="240" mass="27486">MFWKVALFSSNPTERGLMRAREAPAENATQPPLPIQHFVGADRTYAVVWYGVICSVSLALHVTFVIGTRRLCGWNSNFCFTLLFILSLACIIRFTTELIASLTALFYLDWIEYQALWIAFGSLAFAPYFTVVLLNFLITFHRLAYTAFPFKAAEYLNKSVLKEYPRATTEHQEATPQSHPRIYIQLKGERQHLEGKCTSVPYKEKIKNKTKMTTLWRPGHLFAQHAALSSLLLKLKFVDV</sequence>
<dbReference type="OrthoDB" id="5821374at2759"/>
<keyword evidence="1" id="KW-1133">Transmembrane helix</keyword>
<feature type="transmembrane region" description="Helical" evidence="1">
    <location>
        <begin position="47"/>
        <end position="66"/>
    </location>
</feature>
<comment type="caution">
    <text evidence="2">The sequence shown here is derived from an EMBL/GenBank/DDBJ whole genome shotgun (WGS) entry which is preliminary data.</text>
</comment>
<evidence type="ECO:0000256" key="1">
    <source>
        <dbReference type="SAM" id="Phobius"/>
    </source>
</evidence>
<keyword evidence="1" id="KW-0472">Membrane</keyword>
<keyword evidence="3" id="KW-1185">Reference proteome</keyword>
<feature type="transmembrane region" description="Helical" evidence="1">
    <location>
        <begin position="114"/>
        <end position="138"/>
    </location>
</feature>
<evidence type="ECO:0000313" key="2">
    <source>
        <dbReference type="EMBL" id="EYC40997.1"/>
    </source>
</evidence>
<reference evidence="3" key="1">
    <citation type="journal article" date="2015" name="Nat. Genet.">
        <title>The genome and transcriptome of the zoonotic hookworm Ancylostoma ceylanicum identify infection-specific gene families.</title>
        <authorList>
            <person name="Schwarz E.M."/>
            <person name="Hu Y."/>
            <person name="Antoshechkin I."/>
            <person name="Miller M.M."/>
            <person name="Sternberg P.W."/>
            <person name="Aroian R.V."/>
        </authorList>
    </citation>
    <scope>NUCLEOTIDE SEQUENCE</scope>
    <source>
        <strain evidence="3">HY135</strain>
    </source>
</reference>
<protein>
    <submittedName>
        <fullName evidence="2">Uncharacterized protein</fullName>
    </submittedName>
</protein>
<keyword evidence="1" id="KW-0812">Transmembrane</keyword>
<proteinExistence type="predicted"/>
<dbReference type="Proteomes" id="UP000024635">
    <property type="component" value="Unassembled WGS sequence"/>
</dbReference>
<dbReference type="AlphaFoldDB" id="A0A016WP14"/>
<evidence type="ECO:0000313" key="3">
    <source>
        <dbReference type="Proteomes" id="UP000024635"/>
    </source>
</evidence>